<dbReference type="EMBL" id="BMFC01000008">
    <property type="protein sequence ID" value="GGC11210.1"/>
    <property type="molecule type" value="Genomic_DNA"/>
</dbReference>
<sequence length="55" mass="6040">MGTLMTVLAFGTLGFVTVFAYIAARATEKLKEDPSHKRSTLCARSNHWAKAQKQG</sequence>
<evidence type="ECO:0000313" key="3">
    <source>
        <dbReference type="Proteomes" id="UP000645462"/>
    </source>
</evidence>
<evidence type="ECO:0000313" key="2">
    <source>
        <dbReference type="EMBL" id="GGC11210.1"/>
    </source>
</evidence>
<gene>
    <name evidence="2" type="ORF">GCM10011363_29830</name>
</gene>
<accession>A0ABQ1KX78</accession>
<evidence type="ECO:0000256" key="1">
    <source>
        <dbReference type="SAM" id="MobiDB-lite"/>
    </source>
</evidence>
<comment type="caution">
    <text evidence="2">The sequence shown here is derived from an EMBL/GenBank/DDBJ whole genome shotgun (WGS) entry which is preliminary data.</text>
</comment>
<protein>
    <submittedName>
        <fullName evidence="2">Uncharacterized protein</fullName>
    </submittedName>
</protein>
<keyword evidence="3" id="KW-1185">Reference proteome</keyword>
<feature type="region of interest" description="Disordered" evidence="1">
    <location>
        <begin position="32"/>
        <end position="55"/>
    </location>
</feature>
<name>A0ABQ1KX78_9RHOB</name>
<proteinExistence type="predicted"/>
<reference evidence="3" key="1">
    <citation type="journal article" date="2019" name="Int. J. Syst. Evol. Microbiol.">
        <title>The Global Catalogue of Microorganisms (GCM) 10K type strain sequencing project: providing services to taxonomists for standard genome sequencing and annotation.</title>
        <authorList>
            <consortium name="The Broad Institute Genomics Platform"/>
            <consortium name="The Broad Institute Genome Sequencing Center for Infectious Disease"/>
            <person name="Wu L."/>
            <person name="Ma J."/>
        </authorList>
    </citation>
    <scope>NUCLEOTIDE SEQUENCE [LARGE SCALE GENOMIC DNA]</scope>
    <source>
        <strain evidence="3">CGMCC 1.12478</strain>
    </source>
</reference>
<organism evidence="2 3">
    <name type="scientific">Marivita lacus</name>
    <dbReference type="NCBI Taxonomy" id="1323742"/>
    <lineage>
        <taxon>Bacteria</taxon>
        <taxon>Pseudomonadati</taxon>
        <taxon>Pseudomonadota</taxon>
        <taxon>Alphaproteobacteria</taxon>
        <taxon>Rhodobacterales</taxon>
        <taxon>Roseobacteraceae</taxon>
        <taxon>Marivita</taxon>
    </lineage>
</organism>
<dbReference type="Proteomes" id="UP000645462">
    <property type="component" value="Unassembled WGS sequence"/>
</dbReference>